<name>A0ABT1E0W4_9ACTN</name>
<dbReference type="EMBL" id="JAMYJR010000051">
    <property type="protein sequence ID" value="MCO8276785.1"/>
    <property type="molecule type" value="Genomic_DNA"/>
</dbReference>
<dbReference type="PROSITE" id="PS51257">
    <property type="entry name" value="PROKAR_LIPOPROTEIN"/>
    <property type="match status" value="1"/>
</dbReference>
<organism evidence="1 2">
    <name type="scientific">Paractinoplanes aksuensis</name>
    <dbReference type="NCBI Taxonomy" id="2939490"/>
    <lineage>
        <taxon>Bacteria</taxon>
        <taxon>Bacillati</taxon>
        <taxon>Actinomycetota</taxon>
        <taxon>Actinomycetes</taxon>
        <taxon>Micromonosporales</taxon>
        <taxon>Micromonosporaceae</taxon>
        <taxon>Paractinoplanes</taxon>
    </lineage>
</organism>
<evidence type="ECO:0000313" key="1">
    <source>
        <dbReference type="EMBL" id="MCO8276785.1"/>
    </source>
</evidence>
<proteinExistence type="predicted"/>
<dbReference type="RefSeq" id="WP_253242810.1">
    <property type="nucleotide sequence ID" value="NZ_JAMYJR010000051.1"/>
</dbReference>
<gene>
    <name evidence="1" type="ORF">M1L60_40020</name>
</gene>
<evidence type="ECO:0000313" key="2">
    <source>
        <dbReference type="Proteomes" id="UP001523369"/>
    </source>
</evidence>
<evidence type="ECO:0008006" key="3">
    <source>
        <dbReference type="Google" id="ProtNLM"/>
    </source>
</evidence>
<keyword evidence="2" id="KW-1185">Reference proteome</keyword>
<reference evidence="1 2" key="1">
    <citation type="submission" date="2022-06" db="EMBL/GenBank/DDBJ databases">
        <title>New Species of the Genus Actinoplanes, ActinopZanes ferrugineus.</title>
        <authorList>
            <person name="Ding P."/>
        </authorList>
    </citation>
    <scope>NUCLEOTIDE SEQUENCE [LARGE SCALE GENOMIC DNA]</scope>
    <source>
        <strain evidence="1 2">TRM88003</strain>
    </source>
</reference>
<sequence length="321" mass="32989">MRVQRHMAGVIAGVTTLTVLGGCAAQQLQALEPKIELRNAAQQLAEAKQSGFTLKLTGKPADLVAAVGEPDDAEAVGQLFNSSITMAADKGGDGEADDKSSIAINVDGVAGTEIRFVDGSLYLKAPVKELAAKFGAGPADIKELSGGASEFDALISGQWVSIDTKQLPGAGATAKPDAEQKKILAEVTASATNLLEGAEVVRDSADDKHLIVTSSTAKGYAEAKRLVTAVEPSLASELPADPKKDQPVVVDLWLDNGKFTAAEVDVLQFVEGAQGRVAARLEFTGGAPITAPTGATKIDLSGLLGSGGASMPYLKDLRPGN</sequence>
<accession>A0ABT1E0W4</accession>
<dbReference type="Proteomes" id="UP001523369">
    <property type="component" value="Unassembled WGS sequence"/>
</dbReference>
<protein>
    <recommendedName>
        <fullName evidence="3">Lipoprotein</fullName>
    </recommendedName>
</protein>
<comment type="caution">
    <text evidence="1">The sequence shown here is derived from an EMBL/GenBank/DDBJ whole genome shotgun (WGS) entry which is preliminary data.</text>
</comment>